<name>A0A1G6QA41_9BACT</name>
<dbReference type="SUPFAM" id="SSF52833">
    <property type="entry name" value="Thioredoxin-like"/>
    <property type="match status" value="1"/>
</dbReference>
<dbReference type="InterPro" id="IPR008928">
    <property type="entry name" value="6-hairpin_glycosidase_sf"/>
</dbReference>
<dbReference type="RefSeq" id="WP_092439887.1">
    <property type="nucleotide sequence ID" value="NZ_FMYP01000059.1"/>
</dbReference>
<feature type="domain" description="Spermatogenesis-associated protein 20-like TRX" evidence="1">
    <location>
        <begin position="3"/>
        <end position="155"/>
    </location>
</feature>
<dbReference type="Proteomes" id="UP000199452">
    <property type="component" value="Unassembled WGS sequence"/>
</dbReference>
<dbReference type="InterPro" id="IPR004879">
    <property type="entry name" value="Ssp411-like_TRX"/>
</dbReference>
<keyword evidence="3" id="KW-1185">Reference proteome</keyword>
<evidence type="ECO:0000259" key="1">
    <source>
        <dbReference type="Pfam" id="PF03190"/>
    </source>
</evidence>
<evidence type="ECO:0000313" key="2">
    <source>
        <dbReference type="EMBL" id="SDC88774.1"/>
    </source>
</evidence>
<dbReference type="PIRSF" id="PIRSF006402">
    <property type="entry name" value="UCP006402_thioredoxin"/>
    <property type="match status" value="1"/>
</dbReference>
<dbReference type="STRING" id="1640674.SAMN05216323_10593"/>
<dbReference type="Gene3D" id="3.40.30.10">
    <property type="entry name" value="Glutaredoxin"/>
    <property type="match status" value="1"/>
</dbReference>
<proteinExistence type="predicted"/>
<dbReference type="AlphaFoldDB" id="A0A1G6QA41"/>
<dbReference type="InterPro" id="IPR012341">
    <property type="entry name" value="6hp_glycosidase-like_sf"/>
</dbReference>
<dbReference type="InterPro" id="IPR036249">
    <property type="entry name" value="Thioredoxin-like_sf"/>
</dbReference>
<dbReference type="PANTHER" id="PTHR42899:SF1">
    <property type="entry name" value="SPERMATOGENESIS-ASSOCIATED PROTEIN 20"/>
    <property type="match status" value="1"/>
</dbReference>
<dbReference type="EMBL" id="FMYP01000059">
    <property type="protein sequence ID" value="SDC88774.1"/>
    <property type="molecule type" value="Genomic_DNA"/>
</dbReference>
<accession>A0A1G6QA41</accession>
<dbReference type="OrthoDB" id="9762614at2"/>
<gene>
    <name evidence="2" type="ORF">SAMN05216323_10593</name>
</gene>
<dbReference type="Gene3D" id="1.50.10.10">
    <property type="match status" value="1"/>
</dbReference>
<reference evidence="2 3" key="1">
    <citation type="submission" date="2016-09" db="EMBL/GenBank/DDBJ databases">
        <authorList>
            <person name="Capua I."/>
            <person name="De Benedictis P."/>
            <person name="Joannis T."/>
            <person name="Lombin L.H."/>
            <person name="Cattoli G."/>
        </authorList>
    </citation>
    <scope>NUCLEOTIDE SEQUENCE [LARGE SCALE GENOMIC DNA]</scope>
    <source>
        <strain evidence="2 3">A7P-90m</strain>
    </source>
</reference>
<dbReference type="GO" id="GO:0005975">
    <property type="term" value="P:carbohydrate metabolic process"/>
    <property type="evidence" value="ECO:0007669"/>
    <property type="project" value="InterPro"/>
</dbReference>
<dbReference type="InterPro" id="IPR024705">
    <property type="entry name" value="Ssp411"/>
</dbReference>
<protein>
    <recommendedName>
        <fullName evidence="1">Spermatogenesis-associated protein 20-like TRX domain-containing protein</fullName>
    </recommendedName>
</protein>
<dbReference type="SUPFAM" id="SSF48208">
    <property type="entry name" value="Six-hairpin glycosidases"/>
    <property type="match status" value="1"/>
</dbReference>
<dbReference type="PANTHER" id="PTHR42899">
    <property type="entry name" value="SPERMATOGENESIS-ASSOCIATED PROTEIN 20"/>
    <property type="match status" value="1"/>
</dbReference>
<organism evidence="2 3">
    <name type="scientific">Williamwhitmania taraxaci</name>
    <dbReference type="NCBI Taxonomy" id="1640674"/>
    <lineage>
        <taxon>Bacteria</taxon>
        <taxon>Pseudomonadati</taxon>
        <taxon>Bacteroidota</taxon>
        <taxon>Bacteroidia</taxon>
        <taxon>Bacteroidales</taxon>
        <taxon>Williamwhitmaniaceae</taxon>
        <taxon>Williamwhitmania</taxon>
    </lineage>
</organism>
<dbReference type="CDD" id="cd02955">
    <property type="entry name" value="SSP411"/>
    <property type="match status" value="1"/>
</dbReference>
<sequence length="672" mass="76063">MPNKLILETSPYLLQHAHNPVNWFPWGEEAFERAKQEDKLVLISIGYSSCHWCHVMERESFEDEESARLMNENYICIKVDREERPDVDQVYMSAVQLITGSGGWPLNCFALPDKSPIFGGTYFQKVHWQEILKGLNLTWRNDRQKVERAAKELSDGVASTEIIKEKVVTCGSSLKDLKLVAEPWRRKFDREFGGWGSAPKFPMPPALEFLLDYAWLSEDSDLKQHLFFTLKSLSEGGIYDHLGGGFFRYSVDREWKVPHFEKMLYDNAQLAAIYAKAFTYFGYADFARIAKETINFTLQEFQADNGGFYSSLDADSEGVEGSYYVWSLEELAAISGDDFPLLQQFFSLTPSSSLDGMINLSLNREFHSGVHSEEDSTRLDNLKAKLLLVRSERKKPSLDIKQIGCWNGLMVKALSVVSRHLNDPNMLCLAEGTAHFIEANLMDENGQLSRCLTSGHRSGLAFLDDYAFIAEGYISLYEASLEESWLLKSKKLVDETLTSFYDPRGGMFYFTSKEQEVVVARKMELTDGVMPAAASSLGHSLLTLSHYFFVEEYDRLSMQMVSNLKNQLSGAGPYTANWSRLLLRHYFEPVVVIAQGDNYKEVSKKIASIFYPALIFGGGQLQSKIPAIATKVVDSPNNLFLCTGKQCMKPMESVDNLFVELELLKQGKASGR</sequence>
<dbReference type="Pfam" id="PF03190">
    <property type="entry name" value="Thioredox_DsbH"/>
    <property type="match status" value="1"/>
</dbReference>
<evidence type="ECO:0000313" key="3">
    <source>
        <dbReference type="Proteomes" id="UP000199452"/>
    </source>
</evidence>